<dbReference type="AlphaFoldDB" id="J3MEU5"/>
<keyword evidence="2" id="KW-1185">Reference proteome</keyword>
<dbReference type="EnsemblPlants" id="OB06G25390.1">
    <property type="protein sequence ID" value="OB06G25390.1"/>
    <property type="gene ID" value="OB06G25390"/>
</dbReference>
<dbReference type="Proteomes" id="UP000006038">
    <property type="component" value="Chromosome 6"/>
</dbReference>
<accession>J3MEU5</accession>
<proteinExistence type="predicted"/>
<reference evidence="1" key="2">
    <citation type="submission" date="2013-04" db="UniProtKB">
        <authorList>
            <consortium name="EnsemblPlants"/>
        </authorList>
    </citation>
    <scope>IDENTIFICATION</scope>
</reference>
<evidence type="ECO:0000313" key="2">
    <source>
        <dbReference type="Proteomes" id="UP000006038"/>
    </source>
</evidence>
<protein>
    <submittedName>
        <fullName evidence="1">Uncharacterized protein</fullName>
    </submittedName>
</protein>
<reference evidence="1" key="1">
    <citation type="journal article" date="2013" name="Nat. Commun.">
        <title>Whole-genome sequencing of Oryza brachyantha reveals mechanisms underlying Oryza genome evolution.</title>
        <authorList>
            <person name="Chen J."/>
            <person name="Huang Q."/>
            <person name="Gao D."/>
            <person name="Wang J."/>
            <person name="Lang Y."/>
            <person name="Liu T."/>
            <person name="Li B."/>
            <person name="Bai Z."/>
            <person name="Luis Goicoechea J."/>
            <person name="Liang C."/>
            <person name="Chen C."/>
            <person name="Zhang W."/>
            <person name="Sun S."/>
            <person name="Liao Y."/>
            <person name="Zhang X."/>
            <person name="Yang L."/>
            <person name="Song C."/>
            <person name="Wang M."/>
            <person name="Shi J."/>
            <person name="Liu G."/>
            <person name="Liu J."/>
            <person name="Zhou H."/>
            <person name="Zhou W."/>
            <person name="Yu Q."/>
            <person name="An N."/>
            <person name="Chen Y."/>
            <person name="Cai Q."/>
            <person name="Wang B."/>
            <person name="Liu B."/>
            <person name="Min J."/>
            <person name="Huang Y."/>
            <person name="Wu H."/>
            <person name="Li Z."/>
            <person name="Zhang Y."/>
            <person name="Yin Y."/>
            <person name="Song W."/>
            <person name="Jiang J."/>
            <person name="Jackson S.A."/>
            <person name="Wing R.A."/>
            <person name="Wang J."/>
            <person name="Chen M."/>
        </authorList>
    </citation>
    <scope>NUCLEOTIDE SEQUENCE [LARGE SCALE GENOMIC DNA]</scope>
    <source>
        <strain evidence="1">cv. IRGC 101232</strain>
    </source>
</reference>
<name>J3MEU5_ORYBR</name>
<dbReference type="HOGENOM" id="CLU_2149747_0_0_1"/>
<organism evidence="1">
    <name type="scientific">Oryza brachyantha</name>
    <name type="common">malo sina</name>
    <dbReference type="NCBI Taxonomy" id="4533"/>
    <lineage>
        <taxon>Eukaryota</taxon>
        <taxon>Viridiplantae</taxon>
        <taxon>Streptophyta</taxon>
        <taxon>Embryophyta</taxon>
        <taxon>Tracheophyta</taxon>
        <taxon>Spermatophyta</taxon>
        <taxon>Magnoliopsida</taxon>
        <taxon>Liliopsida</taxon>
        <taxon>Poales</taxon>
        <taxon>Poaceae</taxon>
        <taxon>BOP clade</taxon>
        <taxon>Oryzoideae</taxon>
        <taxon>Oryzeae</taxon>
        <taxon>Oryzinae</taxon>
        <taxon>Oryza</taxon>
    </lineage>
</organism>
<dbReference type="Gramene" id="OB06G25390.1">
    <property type="protein sequence ID" value="OB06G25390.1"/>
    <property type="gene ID" value="OB06G25390"/>
</dbReference>
<sequence>MAPEAVLHRLDLRWRGKSHIPPAKNYKSSLIHHCDCPYPAAPFGVATATLSLARTLCRATICMPRPPNPMIDTATASRRHLNQVEQIVWSGGWQIGRGCGSVRQRHSQETGG</sequence>
<evidence type="ECO:0000313" key="1">
    <source>
        <dbReference type="EnsemblPlants" id="OB06G25390.1"/>
    </source>
</evidence>